<gene>
    <name evidence="1" type="ORF">GCM10007391_32710</name>
</gene>
<comment type="caution">
    <text evidence="1">The sequence shown here is derived from an EMBL/GenBank/DDBJ whole genome shotgun (WGS) entry which is preliminary data.</text>
</comment>
<name>A0A918JRK4_9ALTE</name>
<dbReference type="Proteomes" id="UP000631300">
    <property type="component" value="Unassembled WGS sequence"/>
</dbReference>
<organism evidence="1 2">
    <name type="scientific">Alteromonas halophila</name>
    <dbReference type="NCBI Taxonomy" id="516698"/>
    <lineage>
        <taxon>Bacteria</taxon>
        <taxon>Pseudomonadati</taxon>
        <taxon>Pseudomonadota</taxon>
        <taxon>Gammaproteobacteria</taxon>
        <taxon>Alteromonadales</taxon>
        <taxon>Alteromonadaceae</taxon>
        <taxon>Alteromonas/Salinimonas group</taxon>
        <taxon>Alteromonas</taxon>
    </lineage>
</organism>
<keyword evidence="2" id="KW-1185">Reference proteome</keyword>
<dbReference type="EMBL" id="BMXP01000012">
    <property type="protein sequence ID" value="GGW95973.1"/>
    <property type="molecule type" value="Genomic_DNA"/>
</dbReference>
<evidence type="ECO:0000313" key="2">
    <source>
        <dbReference type="Proteomes" id="UP000631300"/>
    </source>
</evidence>
<sequence>MNKRGYIRTFSEVMIVRVQLKDNYSRVTLFEVLVISFIDSSNECSGQWCSFDDLLLKIRKN</sequence>
<accession>A0A918JRK4</accession>
<protein>
    <submittedName>
        <fullName evidence="1">Uncharacterized protein</fullName>
    </submittedName>
</protein>
<proteinExistence type="predicted"/>
<evidence type="ECO:0000313" key="1">
    <source>
        <dbReference type="EMBL" id="GGW95973.1"/>
    </source>
</evidence>
<reference evidence="1" key="1">
    <citation type="journal article" date="2014" name="Int. J. Syst. Evol. Microbiol.">
        <title>Complete genome sequence of Corynebacterium casei LMG S-19264T (=DSM 44701T), isolated from a smear-ripened cheese.</title>
        <authorList>
            <consortium name="US DOE Joint Genome Institute (JGI-PGF)"/>
            <person name="Walter F."/>
            <person name="Albersmeier A."/>
            <person name="Kalinowski J."/>
            <person name="Ruckert C."/>
        </authorList>
    </citation>
    <scope>NUCLEOTIDE SEQUENCE</scope>
    <source>
        <strain evidence="1">KCTC 22164</strain>
    </source>
</reference>
<reference evidence="1" key="2">
    <citation type="submission" date="2020-09" db="EMBL/GenBank/DDBJ databases">
        <authorList>
            <person name="Sun Q."/>
            <person name="Kim S."/>
        </authorList>
    </citation>
    <scope>NUCLEOTIDE SEQUENCE</scope>
    <source>
        <strain evidence="1">KCTC 22164</strain>
    </source>
</reference>
<dbReference type="AlphaFoldDB" id="A0A918JRK4"/>